<organism evidence="1 2">
    <name type="scientific">Alkalithermobacter thermoalcaliphilus JW-YL-7 = DSM 7308</name>
    <dbReference type="NCBI Taxonomy" id="1121328"/>
    <lineage>
        <taxon>Bacteria</taxon>
        <taxon>Bacillati</taxon>
        <taxon>Bacillota</taxon>
        <taxon>Clostridia</taxon>
        <taxon>Peptostreptococcales</taxon>
        <taxon>Tepidibacteraceae</taxon>
        <taxon>Alkalithermobacter</taxon>
    </lineage>
</organism>
<sequence length="31" mass="3743" precursor="true">MATREKIKSTVLRENSKFGFMEVIWIEKNEK</sequence>
<name>A0A150FNG4_CLOPD</name>
<dbReference type="AlphaFoldDB" id="A0A150FNG4"/>
<evidence type="ECO:0000313" key="2">
    <source>
        <dbReference type="Proteomes" id="UP000092605"/>
    </source>
</evidence>
<comment type="caution">
    <text evidence="1">The sequence shown here is derived from an EMBL/GenBank/DDBJ whole genome shotgun (WGS) entry which is preliminary data.</text>
</comment>
<proteinExistence type="predicted"/>
<gene>
    <name evidence="1" type="ORF">JWYL7_0248</name>
</gene>
<protein>
    <submittedName>
        <fullName evidence="1">Uncharacterized protein</fullName>
    </submittedName>
</protein>
<dbReference type="EMBL" id="LSFY01000001">
    <property type="protein sequence ID" value="KXZ39173.1"/>
    <property type="molecule type" value="Genomic_DNA"/>
</dbReference>
<evidence type="ECO:0000313" key="1">
    <source>
        <dbReference type="EMBL" id="KXZ39173.1"/>
    </source>
</evidence>
<dbReference type="Proteomes" id="UP000092605">
    <property type="component" value="Unassembled WGS sequence"/>
</dbReference>
<accession>A0A150FNG4</accession>
<reference evidence="1 2" key="1">
    <citation type="submission" date="2016-02" db="EMBL/GenBank/DDBJ databases">
        <title>Draft genome sequence for Clostridium paradoxum JW-YL-7.</title>
        <authorList>
            <person name="Utturkar S.M."/>
            <person name="Lancaster A."/>
            <person name="Poole F.L."/>
            <person name="Adams M.W."/>
            <person name="Brown S.D."/>
        </authorList>
    </citation>
    <scope>NUCLEOTIDE SEQUENCE [LARGE SCALE GENOMIC DNA]</scope>
    <source>
        <strain evidence="1 2">JW-YL-7</strain>
    </source>
</reference>